<dbReference type="EMBL" id="JACOOI010000013">
    <property type="protein sequence ID" value="MBC5643791.1"/>
    <property type="molecule type" value="Genomic_DNA"/>
</dbReference>
<feature type="signal peptide" evidence="1">
    <location>
        <begin position="1"/>
        <end position="22"/>
    </location>
</feature>
<protein>
    <recommendedName>
        <fullName evidence="2">DUF6383 domain-containing protein</fullName>
    </recommendedName>
</protein>
<gene>
    <name evidence="3" type="ORF">H8S77_12925</name>
</gene>
<accession>A0ABR7E341</accession>
<keyword evidence="1" id="KW-0732">Signal</keyword>
<comment type="caution">
    <text evidence="3">The sequence shown here is derived from an EMBL/GenBank/DDBJ whole genome shotgun (WGS) entry which is preliminary data.</text>
</comment>
<sequence>MNKKFSTLMAGFLLAATVGVTAQQNHAGNGEIPYRTDMVKSAVTSIHCDGVNKIESDKWYQLVINHGMEQGEEGVAPLGSATTVLTMERDYSTGALHLEAKKIEDAALTHSLWKIKFDEDAVSGHNYTFINKETGYALTFDHTRAVQLTAADAAAAVRNTEATILDGCNDMWTWYSNDDNGDTRFDNHLVYSYYHRTKRVMAMALNANNEVVLVSAPQDLAKVDASGLQNIISFQPVIAGAKVLSAAEINSMIDADASYKSFPPAAGNNASNLAGKLAKFLFNVTMTSNPLDASDYVAEDTQVAALSRDNYSNAEGSNVITAGQPSVYAGYGILFRKDRTTDKYLRVSTTYHEGATTSNYNGLKLEDATFANTAEIDATKARFHFKVTYYPTNDSLVIEPLNASMPNKSLLPADVAANLAALAALTPAQYLNTINAGVAYGTAAPAVANCLSNKAAGVPVALAAINFATPGNQSQVLTVSVPYGINADEVKFMAISKEGYRCSASSHALGTAGYPGNPAYITFNCDNHNGPGTGAVEYNADMKMKVTFDNTYNPLVRTTVANGVYLVRLSTANPDANDVTLTQKRADGSYIVADMGGHLVYDVLEADQDFKRMPATQWVIEQLGCTVNKDNADPTYNKTPRVKITNREYGVIGFEGQLYDAGNGKYYIINHEYANGMTTSGTVHATPAVNNFFSCGDTIYFEKVETPNTAGYSVIAKDVLAENVYALQHYNANVNNLFLGISATDNYIKGIPGDPTYYELHLIEGAQAYGYTSATAGATQLSRDVYAVKVKDANKIDNDHKYMALDHMHRYIVADEADIQAGKNGLTWAIFYLKENNNVDGTPYYALVNQNSVWTKTGADKKEIILNNNKTAGKMAIKQGTNESYIDQLCGTTSDVFALTSDPRPLYKSLSADAAYAEYVNNLAKSVTLSSLSGNEYLYEDSQSGILNYLAVENKSVQTKHEGLYVDYVAKSKDRMPQYLFAVAADSVKAYYYCGENAHGATHGLNPSCDHKVEYPGYVSGRFLVNLNDSIQNSINKVEAASKFQYDNYTRLAFVEAVHRGDSLFVLKAPYTLRGENAITGADADGNILIIPDYLAKDQEGIVYDAVVLDGTHNNAAFSLRYVGDTEEEGFLLESNDGQFSSVGSFEGAWLRFVNGTPVLAKFFNTNGNHNTGDIIDGNGSTGVTDFGQVLNQAAILTLGTVDKVATDNETINAVSEVEVSVINGNVIVKGAEGKKVVISNVLGQILVNTVITSSEATIAVPAGVVYVKVEGEAAVPAIVK</sequence>
<name>A0ABR7E341_9BACT</name>
<organism evidence="3 4">
    <name type="scientific">Parabacteroides segnis</name>
    <dbReference type="NCBI Taxonomy" id="2763058"/>
    <lineage>
        <taxon>Bacteria</taxon>
        <taxon>Pseudomonadati</taxon>
        <taxon>Bacteroidota</taxon>
        <taxon>Bacteroidia</taxon>
        <taxon>Bacteroidales</taxon>
        <taxon>Tannerellaceae</taxon>
        <taxon>Parabacteroides</taxon>
    </lineage>
</organism>
<dbReference type="InterPro" id="IPR045963">
    <property type="entry name" value="DUF6383"/>
</dbReference>
<feature type="chain" id="PRO_5047248730" description="DUF6383 domain-containing protein" evidence="1">
    <location>
        <begin position="23"/>
        <end position="1281"/>
    </location>
</feature>
<evidence type="ECO:0000313" key="4">
    <source>
        <dbReference type="Proteomes" id="UP000644010"/>
    </source>
</evidence>
<evidence type="ECO:0000256" key="1">
    <source>
        <dbReference type="SAM" id="SignalP"/>
    </source>
</evidence>
<dbReference type="Pfam" id="PF19910">
    <property type="entry name" value="DUF6383"/>
    <property type="match status" value="1"/>
</dbReference>
<reference evidence="3 4" key="1">
    <citation type="submission" date="2020-08" db="EMBL/GenBank/DDBJ databases">
        <title>Genome public.</title>
        <authorList>
            <person name="Liu C."/>
            <person name="Sun Q."/>
        </authorList>
    </citation>
    <scope>NUCLEOTIDE SEQUENCE [LARGE SCALE GENOMIC DNA]</scope>
    <source>
        <strain evidence="3 4">BX2</strain>
    </source>
</reference>
<dbReference type="Proteomes" id="UP000644010">
    <property type="component" value="Unassembled WGS sequence"/>
</dbReference>
<evidence type="ECO:0000313" key="3">
    <source>
        <dbReference type="EMBL" id="MBC5643791.1"/>
    </source>
</evidence>
<proteinExistence type="predicted"/>
<dbReference type="RefSeq" id="WP_186959735.1">
    <property type="nucleotide sequence ID" value="NZ_JACOOI010000013.1"/>
</dbReference>
<keyword evidence="4" id="KW-1185">Reference proteome</keyword>
<feature type="domain" description="DUF6383" evidence="2">
    <location>
        <begin position="1206"/>
        <end position="1280"/>
    </location>
</feature>
<evidence type="ECO:0000259" key="2">
    <source>
        <dbReference type="Pfam" id="PF19910"/>
    </source>
</evidence>